<dbReference type="InterPro" id="IPR048423">
    <property type="entry name" value="DRL_cat"/>
</dbReference>
<gene>
    <name evidence="3" type="ORF">NWE54_25755</name>
</gene>
<accession>A0A9E7ZLN4</accession>
<feature type="domain" description="Aspartate/homoserine dehydrogenase NAD-binding" evidence="1">
    <location>
        <begin position="23"/>
        <end position="147"/>
    </location>
</feature>
<protein>
    <submittedName>
        <fullName evidence="3">NAD(P)-dependent oxidoreductase</fullName>
    </submittedName>
</protein>
<dbReference type="CDD" id="cd11616">
    <property type="entry name" value="SAF_DH_OX_like"/>
    <property type="match status" value="1"/>
</dbReference>
<dbReference type="GO" id="GO:0016491">
    <property type="term" value="F:oxidoreductase activity"/>
    <property type="evidence" value="ECO:0007669"/>
    <property type="project" value="InterPro"/>
</dbReference>
<dbReference type="SUPFAM" id="SSF51735">
    <property type="entry name" value="NAD(P)-binding Rossmann-fold domains"/>
    <property type="match status" value="1"/>
</dbReference>
<dbReference type="PANTHER" id="PTHR37850:SF1">
    <property type="entry name" value="SAF DOMAIN PROTEIN"/>
    <property type="match status" value="1"/>
</dbReference>
<evidence type="ECO:0000313" key="3">
    <source>
        <dbReference type="EMBL" id="UZF87113.1"/>
    </source>
</evidence>
<reference evidence="3" key="1">
    <citation type="submission" date="2022-08" db="EMBL/GenBank/DDBJ databases">
        <title>Complete Genome Sequences of 2 Bosea sp. soil isolates.</title>
        <authorList>
            <person name="Alvarez Arevalo M."/>
            <person name="Sterndorff E.B."/>
            <person name="Faurdal D."/>
            <person name="Joergensen T.S."/>
            <person name="Weber T."/>
        </authorList>
    </citation>
    <scope>NUCLEOTIDE SEQUENCE</scope>
    <source>
        <strain evidence="3">NBC_00436</strain>
    </source>
</reference>
<dbReference type="AlphaFoldDB" id="A0A9E7ZLN4"/>
<dbReference type="Gene3D" id="3.40.50.720">
    <property type="entry name" value="NAD(P)-binding Rossmann-like Domain"/>
    <property type="match status" value="1"/>
</dbReference>
<dbReference type="Pfam" id="PF21135">
    <property type="entry name" value="DRL_cat"/>
    <property type="match status" value="1"/>
</dbReference>
<evidence type="ECO:0000259" key="1">
    <source>
        <dbReference type="Pfam" id="PF03447"/>
    </source>
</evidence>
<evidence type="ECO:0000259" key="2">
    <source>
        <dbReference type="Pfam" id="PF21135"/>
    </source>
</evidence>
<dbReference type="Pfam" id="PF03447">
    <property type="entry name" value="NAD_binding_3"/>
    <property type="match status" value="1"/>
</dbReference>
<name>A0A9E7ZLN4_9HYPH</name>
<dbReference type="EMBL" id="CP102774">
    <property type="protein sequence ID" value="UZF87113.1"/>
    <property type="molecule type" value="Genomic_DNA"/>
</dbReference>
<dbReference type="InterPro" id="IPR005106">
    <property type="entry name" value="Asp/hSer_DH_NAD-bd"/>
</dbReference>
<dbReference type="GO" id="GO:0050661">
    <property type="term" value="F:NADP binding"/>
    <property type="evidence" value="ECO:0007669"/>
    <property type="project" value="InterPro"/>
</dbReference>
<organism evidence="3">
    <name type="scientific">Bosea sp. NBC_00436</name>
    <dbReference type="NCBI Taxonomy" id="2969620"/>
    <lineage>
        <taxon>Bacteria</taxon>
        <taxon>Pseudomonadati</taxon>
        <taxon>Pseudomonadota</taxon>
        <taxon>Alphaproteobacteria</taxon>
        <taxon>Hyphomicrobiales</taxon>
        <taxon>Boseaceae</taxon>
        <taxon>Bosea</taxon>
    </lineage>
</organism>
<feature type="domain" description="Oxidoreductase DRL-like catalytic" evidence="2">
    <location>
        <begin position="158"/>
        <end position="316"/>
    </location>
</feature>
<dbReference type="PANTHER" id="PTHR37850">
    <property type="entry name" value="STRU PROTEIN"/>
    <property type="match status" value="1"/>
</dbReference>
<dbReference type="InterPro" id="IPR036291">
    <property type="entry name" value="NAD(P)-bd_dom_sf"/>
</dbReference>
<sequence length="442" mass="47473">MALDLVLRDHEAGKRPIRVGMVGAGATGRAIALQLGTPVPGMRLVAIANRTLGNAERAFREAKIHGWSRVSSTREAESAIARGVPVLTDDPYVLTGCEAIDIILEVTGTVEAGAAVVLDAIAHRKHVVMVNAELDSLIGPILNEKAREAGVVLTNTDGDEPGVAMTLLRYLRTLGLKPVAAGNIKGMVDYYRNPETQRVFAEKNDQDPRKVTSFADATKLSMETTVLANATGFRAGRRGMYGPACGDVREVAERLPAQAMLETGLVDYALGAAPHTGAFVVIHEENPLKQAQLAYYKLGSGPFYVFYTPFHLPHLQIASTIARAVIQHDPTVAPLDGPVCEVVTVAKRDLKAGERLDGIGGFCAYGLIENAVEARAGDALPIGLSEDCVMRCDKSKDDVVSFADVELPAGRQADALWREQQRRWPMREAKAAPARVLVEATP</sequence>
<proteinExistence type="predicted"/>